<evidence type="ECO:0000256" key="1">
    <source>
        <dbReference type="SAM" id="MobiDB-lite"/>
    </source>
</evidence>
<accession>A0ABN6ERF2</accession>
<evidence type="ECO:0000313" key="3">
    <source>
        <dbReference type="Proteomes" id="UP001053296"/>
    </source>
</evidence>
<gene>
    <name evidence="2" type="ORF">PSDVSF_08980</name>
</gene>
<reference evidence="2" key="1">
    <citation type="journal article" date="2022" name="Arch. Microbiol.">
        <title>Pseudodesulfovibrio sediminis sp. nov., a mesophilic and neutrophilic sulfate-reducing bacterium isolated from sediment of a brackish lake.</title>
        <authorList>
            <person name="Takahashi A."/>
            <person name="Kojima H."/>
            <person name="Watanabe M."/>
            <person name="Fukui M."/>
        </authorList>
    </citation>
    <scope>NUCLEOTIDE SEQUENCE</scope>
    <source>
        <strain evidence="2">SF6</strain>
    </source>
</reference>
<dbReference type="RefSeq" id="WP_229594124.1">
    <property type="nucleotide sequence ID" value="NZ_AP024485.1"/>
</dbReference>
<feature type="compositionally biased region" description="Polar residues" evidence="1">
    <location>
        <begin position="141"/>
        <end position="152"/>
    </location>
</feature>
<dbReference type="Proteomes" id="UP001053296">
    <property type="component" value="Chromosome"/>
</dbReference>
<feature type="region of interest" description="Disordered" evidence="1">
    <location>
        <begin position="132"/>
        <end position="152"/>
    </location>
</feature>
<organism evidence="2 3">
    <name type="scientific">Pseudodesulfovibrio sediminis</name>
    <dbReference type="NCBI Taxonomy" id="2810563"/>
    <lineage>
        <taxon>Bacteria</taxon>
        <taxon>Pseudomonadati</taxon>
        <taxon>Thermodesulfobacteriota</taxon>
        <taxon>Desulfovibrionia</taxon>
        <taxon>Desulfovibrionales</taxon>
        <taxon>Desulfovibrionaceae</taxon>
    </lineage>
</organism>
<sequence>MADTTPSQSVIQVSLPEANEITEYHVSSDIPVKLNFYVSEVMFSCDGNDLILTGENGGAIVIKDYLTMGQEGTLPPFELFGGENVPGDIYLFAFSDTEQSIETAGGDPVDPDAEVEAGLLYDEANHGILPTSHDHPAASGLDSSSMLDATTPESHSQLSSDILSYQALFSEYTVDSAASDDAGHETYIPSLFSPSVAGGVDSVPVSFVDSIDPINDLIQHVIDFPDSL</sequence>
<dbReference type="EMBL" id="AP024485">
    <property type="protein sequence ID" value="BCS87656.1"/>
    <property type="molecule type" value="Genomic_DNA"/>
</dbReference>
<name>A0ABN6ERF2_9BACT</name>
<proteinExistence type="predicted"/>
<evidence type="ECO:0000313" key="2">
    <source>
        <dbReference type="EMBL" id="BCS87656.1"/>
    </source>
</evidence>
<keyword evidence="3" id="KW-1185">Reference proteome</keyword>
<protein>
    <submittedName>
        <fullName evidence="2">Uncharacterized protein</fullName>
    </submittedName>
</protein>